<protein>
    <recommendedName>
        <fullName evidence="1">YetF C-terminal domain-containing protein</fullName>
    </recommendedName>
</protein>
<evidence type="ECO:0000259" key="1">
    <source>
        <dbReference type="Pfam" id="PF04239"/>
    </source>
</evidence>
<dbReference type="STRING" id="930146.SAMN05192533_10124"/>
<dbReference type="OrthoDB" id="9778331at2"/>
<accession>A0A1H7VMC7</accession>
<organism evidence="2 3">
    <name type="scientific">Mesobacillus persicus</name>
    <dbReference type="NCBI Taxonomy" id="930146"/>
    <lineage>
        <taxon>Bacteria</taxon>
        <taxon>Bacillati</taxon>
        <taxon>Bacillota</taxon>
        <taxon>Bacilli</taxon>
        <taxon>Bacillales</taxon>
        <taxon>Bacillaceae</taxon>
        <taxon>Mesobacillus</taxon>
    </lineage>
</organism>
<dbReference type="Proteomes" id="UP000198553">
    <property type="component" value="Unassembled WGS sequence"/>
</dbReference>
<dbReference type="AlphaFoldDB" id="A0A1H7VMC7"/>
<proteinExistence type="predicted"/>
<keyword evidence="3" id="KW-1185">Reference proteome</keyword>
<evidence type="ECO:0000313" key="2">
    <source>
        <dbReference type="EMBL" id="SEM10393.1"/>
    </source>
</evidence>
<dbReference type="InterPro" id="IPR007353">
    <property type="entry name" value="DUF421"/>
</dbReference>
<sequence length="97" mass="11198">MGLQQVLVQVVKSFLQPKYQSDYIDMSHFENIHYPYPTEVISNGVTNTTNLEKLNLDEQWLDQQLKQLGIHSVSDVIHAEVQQDGSLFINECKNLLH</sequence>
<name>A0A1H7VMC7_9BACI</name>
<feature type="domain" description="YetF C-terminal" evidence="1">
    <location>
        <begin position="36"/>
        <end position="81"/>
    </location>
</feature>
<dbReference type="Pfam" id="PF04239">
    <property type="entry name" value="DUF421"/>
    <property type="match status" value="1"/>
</dbReference>
<evidence type="ECO:0000313" key="3">
    <source>
        <dbReference type="Proteomes" id="UP000198553"/>
    </source>
</evidence>
<reference evidence="3" key="1">
    <citation type="submission" date="2016-10" db="EMBL/GenBank/DDBJ databases">
        <authorList>
            <person name="Varghese N."/>
            <person name="Submissions S."/>
        </authorList>
    </citation>
    <scope>NUCLEOTIDE SEQUENCE [LARGE SCALE GENOMIC DNA]</scope>
    <source>
        <strain evidence="3">B48,IBRC-M 10115,DSM 25386,CECT 8001</strain>
    </source>
</reference>
<dbReference type="InterPro" id="IPR023090">
    <property type="entry name" value="UPF0702_alpha/beta_dom_sf"/>
</dbReference>
<dbReference type="Gene3D" id="3.30.240.20">
    <property type="entry name" value="bsu07140 like domains"/>
    <property type="match status" value="1"/>
</dbReference>
<dbReference type="RefSeq" id="WP_090739941.1">
    <property type="nucleotide sequence ID" value="NZ_FOBW01000001.1"/>
</dbReference>
<dbReference type="EMBL" id="FOBW01000001">
    <property type="protein sequence ID" value="SEM10393.1"/>
    <property type="molecule type" value="Genomic_DNA"/>
</dbReference>
<gene>
    <name evidence="2" type="ORF">SAMN05192533_10124</name>
</gene>